<dbReference type="Gene3D" id="2.60.120.180">
    <property type="match status" value="1"/>
</dbReference>
<keyword evidence="9 11" id="KW-0326">Glycosidase</keyword>
<gene>
    <name evidence="15" type="ORF">BKA67DRAFT_534918</name>
</gene>
<organism evidence="15 16">
    <name type="scientific">Truncatella angustata</name>
    <dbReference type="NCBI Taxonomy" id="152316"/>
    <lineage>
        <taxon>Eukaryota</taxon>
        <taxon>Fungi</taxon>
        <taxon>Dikarya</taxon>
        <taxon>Ascomycota</taxon>
        <taxon>Pezizomycotina</taxon>
        <taxon>Sordariomycetes</taxon>
        <taxon>Xylariomycetidae</taxon>
        <taxon>Amphisphaeriales</taxon>
        <taxon>Sporocadaceae</taxon>
        <taxon>Truncatella</taxon>
    </lineage>
</organism>
<proteinExistence type="inferred from homology"/>
<dbReference type="EMBL" id="JAGPXC010000003">
    <property type="protein sequence ID" value="KAH6656014.1"/>
    <property type="molecule type" value="Genomic_DNA"/>
</dbReference>
<reference evidence="15" key="1">
    <citation type="journal article" date="2021" name="Nat. Commun.">
        <title>Genetic determinants of endophytism in the Arabidopsis root mycobiome.</title>
        <authorList>
            <person name="Mesny F."/>
            <person name="Miyauchi S."/>
            <person name="Thiergart T."/>
            <person name="Pickel B."/>
            <person name="Atanasova L."/>
            <person name="Karlsson M."/>
            <person name="Huettel B."/>
            <person name="Barry K.W."/>
            <person name="Haridas S."/>
            <person name="Chen C."/>
            <person name="Bauer D."/>
            <person name="Andreopoulos W."/>
            <person name="Pangilinan J."/>
            <person name="LaButti K."/>
            <person name="Riley R."/>
            <person name="Lipzen A."/>
            <person name="Clum A."/>
            <person name="Drula E."/>
            <person name="Henrissat B."/>
            <person name="Kohler A."/>
            <person name="Grigoriev I.V."/>
            <person name="Martin F.M."/>
            <person name="Hacquard S."/>
        </authorList>
    </citation>
    <scope>NUCLEOTIDE SEQUENCE</scope>
    <source>
        <strain evidence="15">MPI-SDFR-AT-0073</strain>
    </source>
</reference>
<feature type="domain" description="GH11" evidence="14">
    <location>
        <begin position="35"/>
        <end position="227"/>
    </location>
</feature>
<evidence type="ECO:0000259" key="14">
    <source>
        <dbReference type="PROSITE" id="PS51761"/>
    </source>
</evidence>
<keyword evidence="5 11" id="KW-0858">Xylan degradation</keyword>
<dbReference type="InterPro" id="IPR013319">
    <property type="entry name" value="GH11/12"/>
</dbReference>
<dbReference type="InterPro" id="IPR013320">
    <property type="entry name" value="ConA-like_dom_sf"/>
</dbReference>
<evidence type="ECO:0000313" key="16">
    <source>
        <dbReference type="Proteomes" id="UP000758603"/>
    </source>
</evidence>
<comment type="catalytic activity">
    <reaction evidence="1 11 12">
        <text>Endohydrolysis of (1-&gt;4)-beta-D-xylosidic linkages in xylans.</text>
        <dbReference type="EC" id="3.2.1.8"/>
    </reaction>
</comment>
<comment type="similarity">
    <text evidence="3 11 12">Belongs to the glycosyl hydrolase 11 (cellulase G) family.</text>
</comment>
<evidence type="ECO:0000313" key="15">
    <source>
        <dbReference type="EMBL" id="KAH6656014.1"/>
    </source>
</evidence>
<comment type="pathway">
    <text evidence="2 11 12">Glycan degradation; xylan degradation.</text>
</comment>
<dbReference type="Proteomes" id="UP000758603">
    <property type="component" value="Unassembled WGS sequence"/>
</dbReference>
<dbReference type="Pfam" id="PF00457">
    <property type="entry name" value="Glyco_hydro_11"/>
    <property type="match status" value="1"/>
</dbReference>
<evidence type="ECO:0000256" key="12">
    <source>
        <dbReference type="RuleBase" id="RU362015"/>
    </source>
</evidence>
<dbReference type="PRINTS" id="PR00911">
    <property type="entry name" value="GLHYDRLASE11"/>
</dbReference>
<dbReference type="GeneID" id="70128830"/>
<dbReference type="InterPro" id="IPR001137">
    <property type="entry name" value="Glyco_hydro_11"/>
</dbReference>
<evidence type="ECO:0000256" key="9">
    <source>
        <dbReference type="ARBA" id="ARBA00023295"/>
    </source>
</evidence>
<evidence type="ECO:0000256" key="3">
    <source>
        <dbReference type="ARBA" id="ARBA00007792"/>
    </source>
</evidence>
<dbReference type="PANTHER" id="PTHR46828">
    <property type="entry name" value="ENDO-1,4-BETA-XYLANASE A-RELATED"/>
    <property type="match status" value="1"/>
</dbReference>
<dbReference type="AlphaFoldDB" id="A0A9P8UQ54"/>
<dbReference type="RefSeq" id="XP_045960279.1">
    <property type="nucleotide sequence ID" value="XM_046099938.1"/>
</dbReference>
<keyword evidence="8 11" id="KW-0119">Carbohydrate metabolism</keyword>
<evidence type="ECO:0000256" key="13">
    <source>
        <dbReference type="SAM" id="SignalP"/>
    </source>
</evidence>
<sequence>MVVLNLTHFAFAASLLTSAFAAPVENITAEITDRDAPDFDIGPHSLFARQDYNQNYKTSGTVNVSPTGNGYSVSFSGAQDFVVGKGWSTGSYTRAVTFSGSTSASAGTVLVSLYGWSQNPLIEYYVQEWSNGQGAAQGTYLGNYYTDGAYYNVYKHTQYNQPSIVGTATFDQYISVRQSPRPNGGTITFGNHVYGWQQFGLKLGQLNYQTISTEGWGNAQGYSQYTVSGSG</sequence>
<keyword evidence="10 11" id="KW-0624">Polysaccharide degradation</keyword>
<feature type="signal peptide" evidence="13">
    <location>
        <begin position="1"/>
        <end position="21"/>
    </location>
</feature>
<dbReference type="GO" id="GO:0045493">
    <property type="term" value="P:xylan catabolic process"/>
    <property type="evidence" value="ECO:0007669"/>
    <property type="project" value="UniProtKB-UniRule"/>
</dbReference>
<evidence type="ECO:0000256" key="8">
    <source>
        <dbReference type="ARBA" id="ARBA00023277"/>
    </source>
</evidence>
<comment type="caution">
    <text evidence="15">The sequence shown here is derived from an EMBL/GenBank/DDBJ whole genome shotgun (WGS) entry which is preliminary data.</text>
</comment>
<keyword evidence="6 13" id="KW-0732">Signal</keyword>
<evidence type="ECO:0000256" key="1">
    <source>
        <dbReference type="ARBA" id="ARBA00000681"/>
    </source>
</evidence>
<dbReference type="SUPFAM" id="SSF49899">
    <property type="entry name" value="Concanavalin A-like lectins/glucanases"/>
    <property type="match status" value="1"/>
</dbReference>
<name>A0A9P8UQ54_9PEZI</name>
<evidence type="ECO:0000256" key="2">
    <source>
        <dbReference type="ARBA" id="ARBA00004851"/>
    </source>
</evidence>
<dbReference type="PANTHER" id="PTHR46828:SF4">
    <property type="entry name" value="ENDO-1,4-BETA-XYLANASE"/>
    <property type="match status" value="1"/>
</dbReference>
<feature type="active site" description="Nucleophile" evidence="11">
    <location>
        <position position="123"/>
    </location>
</feature>
<evidence type="ECO:0000256" key="6">
    <source>
        <dbReference type="ARBA" id="ARBA00022729"/>
    </source>
</evidence>
<keyword evidence="7 11" id="KW-0378">Hydrolase</keyword>
<dbReference type="GO" id="GO:0031176">
    <property type="term" value="F:endo-1,4-beta-xylanase activity"/>
    <property type="evidence" value="ECO:0007669"/>
    <property type="project" value="UniProtKB-UniRule"/>
</dbReference>
<evidence type="ECO:0000256" key="11">
    <source>
        <dbReference type="PROSITE-ProRule" id="PRU01097"/>
    </source>
</evidence>
<evidence type="ECO:0000256" key="5">
    <source>
        <dbReference type="ARBA" id="ARBA00022651"/>
    </source>
</evidence>
<evidence type="ECO:0000256" key="4">
    <source>
        <dbReference type="ARBA" id="ARBA00012590"/>
    </source>
</evidence>
<feature type="active site" description="Proton donor" evidence="11">
    <location>
        <position position="214"/>
    </location>
</feature>
<dbReference type="OrthoDB" id="2115822at2759"/>
<evidence type="ECO:0000256" key="7">
    <source>
        <dbReference type="ARBA" id="ARBA00022801"/>
    </source>
</evidence>
<accession>A0A9P8UQ54</accession>
<protein>
    <recommendedName>
        <fullName evidence="4 11">Endo-1,4-beta-xylanase</fullName>
        <ecNumber evidence="4 11">3.2.1.8</ecNumber>
    </recommendedName>
</protein>
<dbReference type="EC" id="3.2.1.8" evidence="4 11"/>
<dbReference type="InterPro" id="IPR033123">
    <property type="entry name" value="GH11_dom"/>
</dbReference>
<keyword evidence="16" id="KW-1185">Reference proteome</keyword>
<dbReference type="PROSITE" id="PS51761">
    <property type="entry name" value="GH11_3"/>
    <property type="match status" value="1"/>
</dbReference>
<evidence type="ECO:0000256" key="10">
    <source>
        <dbReference type="ARBA" id="ARBA00023326"/>
    </source>
</evidence>
<feature type="chain" id="PRO_5040216017" description="Endo-1,4-beta-xylanase" evidence="13">
    <location>
        <begin position="22"/>
        <end position="231"/>
    </location>
</feature>